<dbReference type="RefSeq" id="WP_015268143.1">
    <property type="nucleotide sequence ID" value="NZ_BMIU01000045.1"/>
</dbReference>
<proteinExistence type="predicted"/>
<dbReference type="Proteomes" id="UP000647339">
    <property type="component" value="Unassembled WGS sequence"/>
</dbReference>
<keyword evidence="2" id="KW-1185">Reference proteome</keyword>
<sequence>MLYEKKPTSIDEQIALLLERGMIIKNIPLAKKYLSHVSYYRLVGYWYPMFADKETHEFKENSRFEDAISLYNFDHKLRMLLFDVIEKIEISLRTKMIYHLSHEFDPWWFQDSNLFINIPSLVKTLGNLEEEVERCKDIFMKEHKKKYKDDLRFPPSWKSLELTSLGGLSKLYGNLKPSVKSKDIIAGEYGAVNHTFLPSWLQSITQIRNYCAHHSRLWNKNLPGRPKLLSSPPHPWIEDLPKQHEFQKIYIHLCIMKYLLNTIQPNNSFTLRLAKLLEDFPTVDPNALGFKGNWKSEPLWS</sequence>
<dbReference type="InterPro" id="IPR017034">
    <property type="entry name" value="Abi_system_AbiD/AbiF"/>
</dbReference>
<comment type="caution">
    <text evidence="1">The sequence shown here is derived from an EMBL/GenBank/DDBJ whole genome shotgun (WGS) entry which is preliminary data.</text>
</comment>
<reference evidence="2" key="1">
    <citation type="journal article" date="2019" name="Int. J. Syst. Evol. Microbiol.">
        <title>The Global Catalogue of Microorganisms (GCM) 10K type strain sequencing project: providing services to taxonomists for standard genome sequencing and annotation.</title>
        <authorList>
            <consortium name="The Broad Institute Genomics Platform"/>
            <consortium name="The Broad Institute Genome Sequencing Center for Infectious Disease"/>
            <person name="Wu L."/>
            <person name="Ma J."/>
        </authorList>
    </citation>
    <scope>NUCLEOTIDE SEQUENCE [LARGE SCALE GENOMIC DNA]</scope>
    <source>
        <strain evidence="2">CGMCC 1.15407</strain>
    </source>
</reference>
<name>A0ABQ1VDV3_9BACT</name>
<evidence type="ECO:0000313" key="2">
    <source>
        <dbReference type="Proteomes" id="UP000647339"/>
    </source>
</evidence>
<keyword evidence="1" id="KW-0378">Hydrolase</keyword>
<evidence type="ECO:0000313" key="1">
    <source>
        <dbReference type="EMBL" id="GGF51947.1"/>
    </source>
</evidence>
<dbReference type="EMBL" id="BMIU01000045">
    <property type="protein sequence ID" value="GGF51947.1"/>
    <property type="molecule type" value="Genomic_DNA"/>
</dbReference>
<accession>A0ABQ1VDV3</accession>
<dbReference type="GO" id="GO:0006508">
    <property type="term" value="P:proteolysis"/>
    <property type="evidence" value="ECO:0007669"/>
    <property type="project" value="UniProtKB-KW"/>
</dbReference>
<dbReference type="GO" id="GO:0008233">
    <property type="term" value="F:peptidase activity"/>
    <property type="evidence" value="ECO:0007669"/>
    <property type="project" value="UniProtKB-KW"/>
</dbReference>
<dbReference type="InterPro" id="IPR011664">
    <property type="entry name" value="Abi_system_AbiD/AbiF-like"/>
</dbReference>
<protein>
    <submittedName>
        <fullName evidence="1">CAAX amino protease</fullName>
    </submittedName>
</protein>
<organism evidence="1 2">
    <name type="scientific">Echinicola rosea</name>
    <dbReference type="NCBI Taxonomy" id="1807691"/>
    <lineage>
        <taxon>Bacteria</taxon>
        <taxon>Pseudomonadati</taxon>
        <taxon>Bacteroidota</taxon>
        <taxon>Cytophagia</taxon>
        <taxon>Cytophagales</taxon>
        <taxon>Cyclobacteriaceae</taxon>
        <taxon>Echinicola</taxon>
    </lineage>
</organism>
<dbReference type="PIRSF" id="PIRSF034934">
    <property type="entry name" value="AbiF_AbiD"/>
    <property type="match status" value="1"/>
</dbReference>
<gene>
    <name evidence="1" type="ORF">GCM10011339_45690</name>
</gene>
<keyword evidence="1" id="KW-0645">Protease</keyword>
<dbReference type="Pfam" id="PF07751">
    <property type="entry name" value="Abi_2"/>
    <property type="match status" value="1"/>
</dbReference>